<organism evidence="1 2">
    <name type="scientific">Lepeophtheirus salmonis</name>
    <name type="common">Salmon louse</name>
    <name type="synonym">Caligus salmonis</name>
    <dbReference type="NCBI Taxonomy" id="72036"/>
    <lineage>
        <taxon>Eukaryota</taxon>
        <taxon>Metazoa</taxon>
        <taxon>Ecdysozoa</taxon>
        <taxon>Arthropoda</taxon>
        <taxon>Crustacea</taxon>
        <taxon>Multicrustacea</taxon>
        <taxon>Hexanauplia</taxon>
        <taxon>Copepoda</taxon>
        <taxon>Siphonostomatoida</taxon>
        <taxon>Caligidae</taxon>
        <taxon>Lepeophtheirus</taxon>
    </lineage>
</organism>
<reference evidence="1" key="1">
    <citation type="submission" date="2021-02" db="EMBL/GenBank/DDBJ databases">
        <authorList>
            <person name="Bekaert M."/>
        </authorList>
    </citation>
    <scope>NUCLEOTIDE SEQUENCE</scope>
    <source>
        <strain evidence="1">IoA-00</strain>
    </source>
</reference>
<evidence type="ECO:0000313" key="1">
    <source>
        <dbReference type="EMBL" id="CAF2840905.1"/>
    </source>
</evidence>
<proteinExistence type="predicted"/>
<evidence type="ECO:0000313" key="2">
    <source>
        <dbReference type="Proteomes" id="UP000675881"/>
    </source>
</evidence>
<accession>A0A7R8CJR0</accession>
<dbReference type="Proteomes" id="UP000675881">
    <property type="component" value="Chromosome 14"/>
</dbReference>
<sequence>MLCWCNNNWMTPSPHRRSSLLLGFVSIHEEQSAWHNPKVRFLSEGIYFIVFSSSSQATSVLFLHVFPLLISLGHPRFLGLNSLRLLNLVKTKQPCAAFRPRLERYIAVEGGYMD</sequence>
<gene>
    <name evidence="1" type="ORF">LSAA_5550</name>
</gene>
<protein>
    <submittedName>
        <fullName evidence="1">(salmon louse) hypothetical protein</fullName>
    </submittedName>
</protein>
<dbReference type="AlphaFoldDB" id="A0A7R8CJR0"/>
<keyword evidence="2" id="KW-1185">Reference proteome</keyword>
<name>A0A7R8CJR0_LEPSM</name>
<dbReference type="EMBL" id="HG994593">
    <property type="protein sequence ID" value="CAF2840905.1"/>
    <property type="molecule type" value="Genomic_DNA"/>
</dbReference>